<comment type="subcellular location">
    <subcellularLocation>
        <location evidence="1">Membrane</location>
        <topology evidence="1">Single-pass membrane protein</topology>
    </subcellularLocation>
</comment>
<evidence type="ECO:0000256" key="1">
    <source>
        <dbReference type="ARBA" id="ARBA00004167"/>
    </source>
</evidence>
<evidence type="ECO:0000256" key="3">
    <source>
        <dbReference type="ARBA" id="ARBA00022989"/>
    </source>
</evidence>
<dbReference type="PANTHER" id="PTHR36985">
    <property type="entry name" value="TRANSLOCATION AND ASSEMBLY MODULE SUBUNIT TAMB"/>
    <property type="match status" value="1"/>
</dbReference>
<evidence type="ECO:0000256" key="2">
    <source>
        <dbReference type="ARBA" id="ARBA00022692"/>
    </source>
</evidence>
<dbReference type="GO" id="GO:0097347">
    <property type="term" value="C:TAM protein secretion complex"/>
    <property type="evidence" value="ECO:0007669"/>
    <property type="project" value="TreeGrafter"/>
</dbReference>
<dbReference type="OrthoDB" id="5555605at2"/>
<comment type="caution">
    <text evidence="6">The sequence shown here is derived from an EMBL/GenBank/DDBJ whole genome shotgun (WGS) entry which is preliminary data.</text>
</comment>
<dbReference type="PATRIC" id="fig|226910.6.peg.3616"/>
<dbReference type="Proteomes" id="UP000031535">
    <property type="component" value="Unassembled WGS sequence"/>
</dbReference>
<keyword evidence="2" id="KW-0812">Transmembrane</keyword>
<dbReference type="RefSeq" id="WP_040069461.1">
    <property type="nucleotide sequence ID" value="NZ_JXDG01000047.1"/>
</dbReference>
<dbReference type="GO" id="GO:0009306">
    <property type="term" value="P:protein secretion"/>
    <property type="evidence" value="ECO:0007669"/>
    <property type="project" value="InterPro"/>
</dbReference>
<dbReference type="AlphaFoldDB" id="A0A0C2HZZ1"/>
<gene>
    <name evidence="6" type="ORF">UCMB321_3624</name>
</gene>
<dbReference type="PANTHER" id="PTHR36985:SF1">
    <property type="entry name" value="TRANSLOCATION AND ASSEMBLY MODULE SUBUNIT TAMB"/>
    <property type="match status" value="1"/>
</dbReference>
<dbReference type="GO" id="GO:0005886">
    <property type="term" value="C:plasma membrane"/>
    <property type="evidence" value="ECO:0007669"/>
    <property type="project" value="InterPro"/>
</dbReference>
<reference evidence="6 7" key="1">
    <citation type="submission" date="2015-01" db="EMBL/GenBank/DDBJ databases">
        <title>Complete genome of Pseudomonas batumici UCM B-321 producer of the batumin antibiotic with strong antistaphilococcal and potential anticancer activity.</title>
        <authorList>
            <person name="Klochko V.V."/>
            <person name="Zelena L.B."/>
            <person name="Elena K.A."/>
            <person name="Reva O.N."/>
        </authorList>
    </citation>
    <scope>NUCLEOTIDE SEQUENCE [LARGE SCALE GENOMIC DNA]</scope>
    <source>
        <strain evidence="6 7">UCM B-321</strain>
    </source>
</reference>
<accession>A0A0C2HZZ1</accession>
<evidence type="ECO:0000313" key="7">
    <source>
        <dbReference type="Proteomes" id="UP000031535"/>
    </source>
</evidence>
<keyword evidence="4" id="KW-0472">Membrane</keyword>
<evidence type="ECO:0000256" key="4">
    <source>
        <dbReference type="ARBA" id="ARBA00023136"/>
    </source>
</evidence>
<dbReference type="STRING" id="226910.UCMB321_3624"/>
<proteinExistence type="predicted"/>
<name>A0A0C2HZZ1_9PSED</name>
<dbReference type="EMBL" id="JXDG01000047">
    <property type="protein sequence ID" value="KIH82626.1"/>
    <property type="molecule type" value="Genomic_DNA"/>
</dbReference>
<protein>
    <submittedName>
        <fullName evidence="6">Putative exported protein</fullName>
    </submittedName>
</protein>
<sequence>MKRGLKILGLALLALILLLLVSVGLLLGTQVGGRWALAQVPGLTVENFQGRLGGQWSADHLLWQQGGNRVELQQPRFDWAPLCLTHFVLCVDQLEVERVDLQFEPGAPAESGPLTLPDLKLPLAIQLGQVRIGSLWLDGSEQLKELQLAAHWTAKGLQIDTVHLQRDDLSLDLSGVLQPSGDWPLMAEGKLLLPAPGGVPWALALDVRGDLLKTLKLKAASSGYLQGQLSGELEALAEHLPARVRITADGFKASAELPDTLQLNQLELSGSGNLKDGYQLQGKAVLPAEQGPVDLALQGRVDAQGAQIAALDLTASANQRLKLSGELDWQKGFSADAKVDWLDFPWHRLYPLIEEPAVKARTFVGEVHYRDGNYLGYFQADLDGPAGKFNLLSPFSGDLKQIALPQFELTAGQGKASGHLNLQFADGIAWDTALDLSALNPAYWMAELPGTLAGPLRSKGEFKNRQLVLDATVDLKGKLRGQPAQLQAKAGGKDEQWTLGALDIRLGDNRIQGSGSLQQRLAGQLDLDLPRLGQLWPQLRGQLKGRVDLAGSLKAPQGKVSLHGQQLVFADNHLQGLGLEASLDGAQRGRLDLKGDGIQVGDTTLGNLTLQGQGDLKRQQAQLDLQGPLLKLALGLDGALDKGNWRGRLVSGDIQTGGQDWKLQNPAKLEYLADGRLNFGSHCWLSGQASLCGEDQRLMPEPRLRYHLKQFPLESLAQWLPRDFAWQGRLNADLQLDLPASGPKGQIMIDASGGTLRMRERRKWLDFPYETLKLTSNLTPRRVDTVLDFRGGKLGELTLQAQINPLARNKPLSGDFRLSGLDLSVARPFVRKVDTLAGRLDGSGRLSGGLLAPQVNGNLTLSGGEVSGSEVPTTIKDLRVQAQIAGENVQLNGSWTGGDAGHGSLAGHIDWTNALQLELAIKGSQLPVSVEPYATLEVAPDLTVSMHGDKLAIAGKVHVPKGAITVRELPPSTVKVSDDTVIVGHQTEAGKPPLAMSMDIDVLVGEDKLSFNGFGLSADLQGQVHIGDNLDTRGELRLNDGRYNAYGQRLTIRRARLLFAGPIDQPYLDIEAIRQTGDVVAGIRLSGNAEQPTTQIFSEPAMSQEQALSYLVLGRPLSTTGEDSNMLAQAALGLGLMGSSGVTGDLAKNLGIEDFALDTQGSGNTTAVVASGKITEKLSLRYGVGVFEPANTIALRYLLSKRVYLEAASGVASSLDIFYKRDF</sequence>
<organism evidence="6 7">
    <name type="scientific">Pseudomonas batumici</name>
    <dbReference type="NCBI Taxonomy" id="226910"/>
    <lineage>
        <taxon>Bacteria</taxon>
        <taxon>Pseudomonadati</taxon>
        <taxon>Pseudomonadota</taxon>
        <taxon>Gammaproteobacteria</taxon>
        <taxon>Pseudomonadales</taxon>
        <taxon>Pseudomonadaceae</taxon>
        <taxon>Pseudomonas</taxon>
    </lineage>
</organism>
<feature type="domain" description="Translocation and assembly module TamB C-terminal" evidence="5">
    <location>
        <begin position="898"/>
        <end position="1223"/>
    </location>
</feature>
<evidence type="ECO:0000259" key="5">
    <source>
        <dbReference type="Pfam" id="PF04357"/>
    </source>
</evidence>
<dbReference type="InterPro" id="IPR007452">
    <property type="entry name" value="TamB_C"/>
</dbReference>
<keyword evidence="7" id="KW-1185">Reference proteome</keyword>
<evidence type="ECO:0000313" key="6">
    <source>
        <dbReference type="EMBL" id="KIH82626.1"/>
    </source>
</evidence>
<keyword evidence="3" id="KW-1133">Transmembrane helix</keyword>
<dbReference type="Pfam" id="PF04357">
    <property type="entry name" value="TamB"/>
    <property type="match status" value="1"/>
</dbReference>